<evidence type="ECO:0000259" key="13">
    <source>
        <dbReference type="PROSITE" id="PS50198"/>
    </source>
</evidence>
<dbReference type="Pfam" id="PF13624">
    <property type="entry name" value="SurA_N_3"/>
    <property type="match status" value="1"/>
</dbReference>
<evidence type="ECO:0000256" key="10">
    <source>
        <dbReference type="ARBA" id="ARBA00042775"/>
    </source>
</evidence>
<sequence>MLQDIRDKSQGVIVKVIIGVVIVTFALFGVEALVQSFTSTDTVAEVDGKEITRSELLRASETQRRQLISMMGGQIDPAMLEENALQRRALDELIQRAVLMNQAESLNLGVSDAQVDAYLVQAEQFQTDGVFDQSKYLNFIRSLGFTPLAFKERIKQDVLIQQTRNALAGSEFILPSQVESIVELQNQKRSYDFIRYSLAQKTEQVNVTDEELQAYYDENSASFVSPEQVKLDYVVVSAADLQNQVEVTDAELKDAYDARVANFQGEEREASHILIDTSSRSDEEAQARLAEVQDKLANGESFSQLASEYSDDLGSKDNGGDLGYVSRGIMVGPFEDKLFAMEAGQVDSVETEFGYHLIQLNEISETSAPSLDDMRDELMSDLVAQKAKDKLLEEHETITDLAYASDDLSAISSEYGVAILTTDYFGRDGGNDEITSSPSVISAAYSPTVLEDDHNSDLIELSDEEVVIVHVNDHKAAAQQTFDEAKDVIASIVVQQKAVEALQATANAALASGEGDWTTVNNAERGQDEVAALAFGLPHPAKGESSVGVESAGNGDLVAIRLTEVIQGDGSVEASQKEIYENYLSQTLTNMTMRAQQESLQNAAEIVRN</sequence>
<evidence type="ECO:0000313" key="16">
    <source>
        <dbReference type="Proteomes" id="UP000092840"/>
    </source>
</evidence>
<dbReference type="PANTHER" id="PTHR47529">
    <property type="entry name" value="PEPTIDYL-PROLYL CIS-TRANS ISOMERASE D"/>
    <property type="match status" value="1"/>
</dbReference>
<evidence type="ECO:0000313" key="17">
    <source>
        <dbReference type="Proteomes" id="UP000092871"/>
    </source>
</evidence>
<keyword evidence="4 12" id="KW-0812">Transmembrane</keyword>
<dbReference type="EMBL" id="FLRA01000037">
    <property type="protein sequence ID" value="SBT19394.1"/>
    <property type="molecule type" value="Genomic_DNA"/>
</dbReference>
<evidence type="ECO:0000313" key="15">
    <source>
        <dbReference type="EMBL" id="SBT22930.1"/>
    </source>
</evidence>
<keyword evidence="16" id="KW-1185">Reference proteome</keyword>
<evidence type="ECO:0000256" key="7">
    <source>
        <dbReference type="ARBA" id="ARBA00023186"/>
    </source>
</evidence>
<comment type="subcellular location">
    <subcellularLocation>
        <location evidence="1">Cell inner membrane</location>
        <topology evidence="1">Single-pass type II membrane protein</topology>
        <orientation evidence="1">Periplasmic side</orientation>
    </subcellularLocation>
</comment>
<feature type="transmembrane region" description="Helical" evidence="12">
    <location>
        <begin position="12"/>
        <end position="30"/>
    </location>
</feature>
<dbReference type="SUPFAM" id="SSF109998">
    <property type="entry name" value="Triger factor/SurA peptide-binding domain-like"/>
    <property type="match status" value="1"/>
</dbReference>
<protein>
    <recommendedName>
        <fullName evidence="9">Periplasmic chaperone PpiD</fullName>
    </recommendedName>
    <alternativeName>
        <fullName evidence="10">Periplasmic folding chaperone</fullName>
    </alternativeName>
</protein>
<dbReference type="AlphaFoldDB" id="A0A1C3JVY6"/>
<dbReference type="InterPro" id="IPR052029">
    <property type="entry name" value="PpiD_chaperone"/>
</dbReference>
<dbReference type="GO" id="GO:0005886">
    <property type="term" value="C:plasma membrane"/>
    <property type="evidence" value="ECO:0007669"/>
    <property type="project" value="UniProtKB-SubCell"/>
</dbReference>
<evidence type="ECO:0000256" key="3">
    <source>
        <dbReference type="ARBA" id="ARBA00022519"/>
    </source>
</evidence>
<dbReference type="PANTHER" id="PTHR47529:SF1">
    <property type="entry name" value="PERIPLASMIC CHAPERONE PPID"/>
    <property type="match status" value="1"/>
</dbReference>
<accession>A0A1C3JVY6</accession>
<evidence type="ECO:0000313" key="14">
    <source>
        <dbReference type="EMBL" id="SBT19394.1"/>
    </source>
</evidence>
<dbReference type="Pfam" id="PF13616">
    <property type="entry name" value="Rotamase_3"/>
    <property type="match status" value="1"/>
</dbReference>
<evidence type="ECO:0000256" key="9">
    <source>
        <dbReference type="ARBA" id="ARBA00040743"/>
    </source>
</evidence>
<dbReference type="GO" id="GO:0003755">
    <property type="term" value="F:peptidyl-prolyl cis-trans isomerase activity"/>
    <property type="evidence" value="ECO:0007669"/>
    <property type="project" value="UniProtKB-KW"/>
</dbReference>
<reference evidence="15 16" key="1">
    <citation type="submission" date="2016-06" db="EMBL/GenBank/DDBJ databases">
        <authorList>
            <person name="Rodrigo-Torres L."/>
            <person name="Arahal D.R."/>
        </authorList>
    </citation>
    <scope>NUCLEOTIDE SEQUENCE [LARGE SCALE GENOMIC DNA]</scope>
    <source>
        <strain evidence="15 16">CECT 5116</strain>
    </source>
</reference>
<dbReference type="InterPro" id="IPR023058">
    <property type="entry name" value="PPIase_PpiC_CS"/>
</dbReference>
<evidence type="ECO:0000256" key="5">
    <source>
        <dbReference type="ARBA" id="ARBA00022989"/>
    </source>
</evidence>
<evidence type="ECO:0000256" key="12">
    <source>
        <dbReference type="SAM" id="Phobius"/>
    </source>
</evidence>
<dbReference type="Gene3D" id="3.10.50.40">
    <property type="match status" value="1"/>
</dbReference>
<dbReference type="RefSeq" id="WP_067038715.1">
    <property type="nucleotide sequence ID" value="NZ_FLRA01000037.1"/>
</dbReference>
<dbReference type="Proteomes" id="UP000092871">
    <property type="component" value="Unassembled WGS sequence"/>
</dbReference>
<evidence type="ECO:0000256" key="8">
    <source>
        <dbReference type="ARBA" id="ARBA00038408"/>
    </source>
</evidence>
<gene>
    <name evidence="14" type="primary">ppiD</name>
    <name evidence="14" type="ORF">MGA5115_03558</name>
    <name evidence="15" type="ORF">MGA5116_03562</name>
</gene>
<keyword evidence="7" id="KW-0143">Chaperone</keyword>
<dbReference type="Gene3D" id="1.10.4030.10">
    <property type="entry name" value="Porin chaperone SurA, peptide-binding domain"/>
    <property type="match status" value="1"/>
</dbReference>
<dbReference type="PROSITE" id="PS50198">
    <property type="entry name" value="PPIC_PPIASE_2"/>
    <property type="match status" value="1"/>
</dbReference>
<proteinExistence type="inferred from homology"/>
<dbReference type="PROSITE" id="PS01096">
    <property type="entry name" value="PPIC_PPIASE_1"/>
    <property type="match status" value="1"/>
</dbReference>
<dbReference type="InterPro" id="IPR027304">
    <property type="entry name" value="Trigger_fact/SurA_dom_sf"/>
</dbReference>
<evidence type="ECO:0000256" key="6">
    <source>
        <dbReference type="ARBA" id="ARBA00023136"/>
    </source>
</evidence>
<dbReference type="Proteomes" id="UP000092840">
    <property type="component" value="Unassembled WGS sequence"/>
</dbReference>
<keyword evidence="11" id="KW-0697">Rotamase</keyword>
<organism evidence="14 17">
    <name type="scientific">Marinomonas gallaica</name>
    <dbReference type="NCBI Taxonomy" id="1806667"/>
    <lineage>
        <taxon>Bacteria</taxon>
        <taxon>Pseudomonadati</taxon>
        <taxon>Pseudomonadota</taxon>
        <taxon>Gammaproteobacteria</taxon>
        <taxon>Oceanospirillales</taxon>
        <taxon>Oceanospirillaceae</taxon>
        <taxon>Marinomonas</taxon>
    </lineage>
</organism>
<feature type="domain" description="PpiC" evidence="13">
    <location>
        <begin position="265"/>
        <end position="362"/>
    </location>
</feature>
<keyword evidence="11 14" id="KW-0413">Isomerase</keyword>
<keyword evidence="5 12" id="KW-1133">Transmembrane helix</keyword>
<dbReference type="InterPro" id="IPR046357">
    <property type="entry name" value="PPIase_dom_sf"/>
</dbReference>
<keyword evidence="6 12" id="KW-0472">Membrane</keyword>
<keyword evidence="3" id="KW-0997">Cell inner membrane</keyword>
<name>A0A1C3JVY6_9GAMM</name>
<reference evidence="14 17" key="2">
    <citation type="submission" date="2016-06" db="EMBL/GenBank/DDBJ databases">
        <authorList>
            <person name="Kjaerup R.B."/>
            <person name="Dalgaard T.S."/>
            <person name="Juul-Madsen H.R."/>
        </authorList>
    </citation>
    <scope>NUCLEOTIDE SEQUENCE [LARGE SCALE GENOMIC DNA]</scope>
    <source>
        <strain evidence="14 17">CECT 5115</strain>
    </source>
</reference>
<dbReference type="OrthoDB" id="9812372at2"/>
<keyword evidence="2" id="KW-1003">Cell membrane</keyword>
<dbReference type="InterPro" id="IPR000297">
    <property type="entry name" value="PPIase_PpiC"/>
</dbReference>
<dbReference type="SUPFAM" id="SSF54534">
    <property type="entry name" value="FKBP-like"/>
    <property type="match status" value="1"/>
</dbReference>
<evidence type="ECO:0000256" key="1">
    <source>
        <dbReference type="ARBA" id="ARBA00004382"/>
    </source>
</evidence>
<comment type="similarity">
    <text evidence="8">Belongs to the PpiD chaperone family.</text>
</comment>
<evidence type="ECO:0000256" key="2">
    <source>
        <dbReference type="ARBA" id="ARBA00022475"/>
    </source>
</evidence>
<evidence type="ECO:0000256" key="11">
    <source>
        <dbReference type="PROSITE-ProRule" id="PRU00278"/>
    </source>
</evidence>
<dbReference type="EMBL" id="FLRB01000036">
    <property type="protein sequence ID" value="SBT22930.1"/>
    <property type="molecule type" value="Genomic_DNA"/>
</dbReference>
<evidence type="ECO:0000256" key="4">
    <source>
        <dbReference type="ARBA" id="ARBA00022692"/>
    </source>
</evidence>